<comment type="catalytic activity">
    <reaction evidence="3">
        <text>2 a mycocerosyl-[mycocerosic acid synthase] + a phthiodiolone = a dimycocerosyl phthiodiolone + 2 holo-[mycocerosic acid synthase].</text>
        <dbReference type="EC" id="2.3.1.282"/>
    </reaction>
</comment>
<evidence type="ECO:0000256" key="11">
    <source>
        <dbReference type="ARBA" id="ARBA00032317"/>
    </source>
</evidence>
<comment type="catalytic activity">
    <reaction evidence="2">
        <text>2 a mycocerosyl-[mycocerosic acid synthase] + a phenolphthiocerol = a dimycocerosyl phenolphthiocerol + 2 holo-[mycocerosic acid synthase].</text>
        <dbReference type="EC" id="2.3.1.282"/>
    </reaction>
</comment>
<dbReference type="InterPro" id="IPR031641">
    <property type="entry name" value="PapA_C"/>
</dbReference>
<proteinExistence type="inferred from homology"/>
<evidence type="ECO:0000256" key="6">
    <source>
        <dbReference type="ARBA" id="ARBA00013449"/>
    </source>
</evidence>
<evidence type="ECO:0000256" key="4">
    <source>
        <dbReference type="ARBA" id="ARBA00006558"/>
    </source>
</evidence>
<comment type="catalytic activity">
    <reaction evidence="1">
        <text>2 a mycocerosyl-[mycocerosic acid synthase] + a phthiocerol = a dimycocerosyl phthiocerol + 2 holo-[mycocerosic acid synthase].</text>
        <dbReference type="EC" id="2.3.1.282"/>
    </reaction>
</comment>
<dbReference type="SUPFAM" id="SSF52777">
    <property type="entry name" value="CoA-dependent acyltransferases"/>
    <property type="match status" value="2"/>
</dbReference>
<keyword evidence="7" id="KW-0444">Lipid biosynthesis</keyword>
<evidence type="ECO:0000256" key="5">
    <source>
        <dbReference type="ARBA" id="ARBA00012866"/>
    </source>
</evidence>
<comment type="caution">
    <text evidence="14">The sequence shown here is derived from an EMBL/GenBank/DDBJ whole genome shotgun (WGS) entry which is preliminary data.</text>
</comment>
<dbReference type="STRING" id="1210086.GCA_001613105_07975"/>
<evidence type="ECO:0000256" key="12">
    <source>
        <dbReference type="ARBA" id="ARBA00033407"/>
    </source>
</evidence>
<evidence type="ECO:0000256" key="3">
    <source>
        <dbReference type="ARBA" id="ARBA00001907"/>
    </source>
</evidence>
<dbReference type="EMBL" id="QQBC01000026">
    <property type="protein sequence ID" value="RDI58947.1"/>
    <property type="molecule type" value="Genomic_DNA"/>
</dbReference>
<evidence type="ECO:0000313" key="14">
    <source>
        <dbReference type="EMBL" id="RDI58947.1"/>
    </source>
</evidence>
<name>A0A370HKH7_9NOCA</name>
<dbReference type="Gene3D" id="3.30.559.30">
    <property type="entry name" value="Nonribosomal peptide synthetase, condensation domain"/>
    <property type="match status" value="1"/>
</dbReference>
<protein>
    <recommendedName>
        <fullName evidence="6">Phthiocerol/phthiodiolone dimycocerosyl transferase</fullName>
        <ecNumber evidence="5">2.3.1.282</ecNumber>
    </recommendedName>
    <alternativeName>
        <fullName evidence="12">Acyltransferase PapA5</fullName>
    </alternativeName>
    <alternativeName>
        <fullName evidence="10">Phthiocerol/phthiodiolone O-acyltransferase</fullName>
    </alternativeName>
    <alternativeName>
        <fullName evidence="11">Polyketide synthase-associated protein A5</fullName>
    </alternativeName>
</protein>
<evidence type="ECO:0000313" key="15">
    <source>
        <dbReference type="Proteomes" id="UP000254869"/>
    </source>
</evidence>
<dbReference type="InterPro" id="IPR023213">
    <property type="entry name" value="CAT-like_dom_sf"/>
</dbReference>
<comment type="similarity">
    <text evidence="4">Belongs to the acyltransferase PapA5 family.</text>
</comment>
<evidence type="ECO:0000256" key="2">
    <source>
        <dbReference type="ARBA" id="ARBA00000625"/>
    </source>
</evidence>
<dbReference type="Proteomes" id="UP000254869">
    <property type="component" value="Unassembled WGS sequence"/>
</dbReference>
<keyword evidence="9" id="KW-0012">Acyltransferase</keyword>
<evidence type="ECO:0000256" key="8">
    <source>
        <dbReference type="ARBA" id="ARBA00022679"/>
    </source>
</evidence>
<evidence type="ECO:0000256" key="7">
    <source>
        <dbReference type="ARBA" id="ARBA00022516"/>
    </source>
</evidence>
<dbReference type="EC" id="2.3.1.282" evidence="5"/>
<keyword evidence="8 14" id="KW-0808">Transferase</keyword>
<dbReference type="AlphaFoldDB" id="A0A370HKH7"/>
<evidence type="ECO:0000256" key="1">
    <source>
        <dbReference type="ARBA" id="ARBA00000026"/>
    </source>
</evidence>
<evidence type="ECO:0000259" key="13">
    <source>
        <dbReference type="Pfam" id="PF16911"/>
    </source>
</evidence>
<evidence type="ECO:0000256" key="9">
    <source>
        <dbReference type="ARBA" id="ARBA00023315"/>
    </source>
</evidence>
<keyword evidence="15" id="KW-1185">Reference proteome</keyword>
<gene>
    <name evidence="14" type="ORF">DFR76_1264</name>
</gene>
<reference evidence="14 15" key="1">
    <citation type="submission" date="2018-07" db="EMBL/GenBank/DDBJ databases">
        <title>Genomic Encyclopedia of Type Strains, Phase IV (KMG-IV): sequencing the most valuable type-strain genomes for metagenomic binning, comparative biology and taxonomic classification.</title>
        <authorList>
            <person name="Goeker M."/>
        </authorList>
    </citation>
    <scope>NUCLEOTIDE SEQUENCE [LARGE SCALE GENOMIC DNA]</scope>
    <source>
        <strain evidence="14 15">DSM 44290</strain>
    </source>
</reference>
<evidence type="ECO:0000256" key="10">
    <source>
        <dbReference type="ARBA" id="ARBA00030465"/>
    </source>
</evidence>
<dbReference type="RefSeq" id="WP_068009892.1">
    <property type="nucleotide sequence ID" value="NZ_QQBC01000026.1"/>
</dbReference>
<keyword evidence="7" id="KW-0443">Lipid metabolism</keyword>
<dbReference type="Gene3D" id="3.30.559.10">
    <property type="entry name" value="Chloramphenicol acetyltransferase-like domain"/>
    <property type="match status" value="1"/>
</dbReference>
<dbReference type="Pfam" id="PF16911">
    <property type="entry name" value="PapA_C"/>
    <property type="match status" value="1"/>
</dbReference>
<sequence>MTIAAMTKQQLIRPLERTEKIYAAEGLCIGYSVHVHGDLHIDTLTEAFDTLRRDYPSLGCRIIGRADGGADLVATAEPPLVVVDYDPLAEQPILDLDNRTAAVHVQFHETDRAWVTLFVHHAIADGRYGLHLLTDLWAYFTALSIGCGLLPRPHGYPISPEHLLAQRNIAAIDRELPLPAPTRATALNPHPARKAFPRVQLSPHHTHALVRLAHRTATSVHSLASAVLLQAAADIDAATVADLRYAYPVDLRPRLNPPVSATAATNALGTAFFTADPRTPTDAPTIAGAITNALIRDLTTGRVQSHYLNTVDYLNAIDAAFSYHPGSVLTANWGVVPELQSPKGITIDDLRPVWHATASAGTSSIRTLLPDHLGIITTYQGRLSYEIATSDPDPDTLAIRLHARFDTLLESL</sequence>
<organism evidence="14 15">
    <name type="scientific">Nocardia pseudobrasiliensis</name>
    <dbReference type="NCBI Taxonomy" id="45979"/>
    <lineage>
        <taxon>Bacteria</taxon>
        <taxon>Bacillati</taxon>
        <taxon>Actinomycetota</taxon>
        <taxon>Actinomycetes</taxon>
        <taxon>Mycobacteriales</taxon>
        <taxon>Nocardiaceae</taxon>
        <taxon>Nocardia</taxon>
    </lineage>
</organism>
<dbReference type="GO" id="GO:0016746">
    <property type="term" value="F:acyltransferase activity"/>
    <property type="evidence" value="ECO:0007669"/>
    <property type="project" value="UniProtKB-KW"/>
</dbReference>
<accession>A0A370HKH7</accession>
<feature type="domain" description="Phthiocerol/phthiodiolone dimycocerosyl transferase C-terminal" evidence="13">
    <location>
        <begin position="192"/>
        <end position="386"/>
    </location>
</feature>